<dbReference type="GeneID" id="20314916"/>
<dbReference type="Proteomes" id="UP000054324">
    <property type="component" value="Unassembled WGS sequence"/>
</dbReference>
<dbReference type="STRING" id="6198.A0A075AJI0"/>
<feature type="compositionally biased region" description="Polar residues" evidence="1">
    <location>
        <begin position="204"/>
        <end position="214"/>
    </location>
</feature>
<sequence length="237" mass="26229">MCVARVRANSGFFPTTLMPKPKDMVEFLLLAPTRASKSTSTVFSESPWTIRQSVICVASDAREFEFGTSFTLSYLFLGKFIGEIVKSTSIKEHVCPAGSYFLLKWLLLLLLIRNRHRVPGNCQPNKVEKFPHNMTSITSRISSCPPTLLLIGPVSCPIAGRLLRAAGHYAHPYWEHRSGRKLLPTALELDASGARRPTNKRRSQAGQGMTSGTKGTKCGQVWSPRDPASMAHCKSEH</sequence>
<keyword evidence="3" id="KW-1185">Reference proteome</keyword>
<proteinExistence type="predicted"/>
<evidence type="ECO:0000313" key="3">
    <source>
        <dbReference type="Proteomes" id="UP000054324"/>
    </source>
</evidence>
<feature type="region of interest" description="Disordered" evidence="1">
    <location>
        <begin position="190"/>
        <end position="237"/>
    </location>
</feature>
<dbReference type="KEGG" id="ovi:T265_00728"/>
<dbReference type="RefSeq" id="XP_009162841.1">
    <property type="nucleotide sequence ID" value="XM_009164577.1"/>
</dbReference>
<evidence type="ECO:0000256" key="1">
    <source>
        <dbReference type="SAM" id="MobiDB-lite"/>
    </source>
</evidence>
<dbReference type="CTD" id="20314916"/>
<evidence type="ECO:0000313" key="2">
    <source>
        <dbReference type="EMBL" id="KER33419.1"/>
    </source>
</evidence>
<organism evidence="2 3">
    <name type="scientific">Opisthorchis viverrini</name>
    <name type="common">Southeast Asian liver fluke</name>
    <dbReference type="NCBI Taxonomy" id="6198"/>
    <lineage>
        <taxon>Eukaryota</taxon>
        <taxon>Metazoa</taxon>
        <taxon>Spiralia</taxon>
        <taxon>Lophotrochozoa</taxon>
        <taxon>Platyhelminthes</taxon>
        <taxon>Trematoda</taxon>
        <taxon>Digenea</taxon>
        <taxon>Opisthorchiida</taxon>
        <taxon>Opisthorchiata</taxon>
        <taxon>Opisthorchiidae</taxon>
        <taxon>Opisthorchis</taxon>
    </lineage>
</organism>
<dbReference type="EMBL" id="KL596625">
    <property type="protein sequence ID" value="KER33419.1"/>
    <property type="molecule type" value="Genomic_DNA"/>
</dbReference>
<gene>
    <name evidence="2" type="ORF">T265_00728</name>
</gene>
<accession>A0A075AJI0</accession>
<dbReference type="OrthoDB" id="6266412at2759"/>
<name>A0A075AJI0_OPIVI</name>
<dbReference type="AlphaFoldDB" id="A0A075AJI0"/>
<reference evidence="2 3" key="1">
    <citation type="submission" date="2013-11" db="EMBL/GenBank/DDBJ databases">
        <title>Opisthorchis viverrini - life in the bile duct.</title>
        <authorList>
            <person name="Young N.D."/>
            <person name="Nagarajan N."/>
            <person name="Lin S.J."/>
            <person name="Korhonen P.K."/>
            <person name="Jex A.R."/>
            <person name="Hall R.S."/>
            <person name="Safavi-Hemami H."/>
            <person name="Kaewkong W."/>
            <person name="Bertrand D."/>
            <person name="Gao S."/>
            <person name="Seet Q."/>
            <person name="Wongkham S."/>
            <person name="Teh B.T."/>
            <person name="Wongkham C."/>
            <person name="Intapan P.M."/>
            <person name="Maleewong W."/>
            <person name="Yang X."/>
            <person name="Hu M."/>
            <person name="Wang Z."/>
            <person name="Hofmann A."/>
            <person name="Sternberg P.W."/>
            <person name="Tan P."/>
            <person name="Wang J."/>
            <person name="Gasser R.B."/>
        </authorList>
    </citation>
    <scope>NUCLEOTIDE SEQUENCE [LARGE SCALE GENOMIC DNA]</scope>
</reference>
<protein>
    <submittedName>
        <fullName evidence="2">Uncharacterized protein</fullName>
    </submittedName>
</protein>